<gene>
    <name evidence="1" type="ORF">TNCT_455541</name>
</gene>
<protein>
    <submittedName>
        <fullName evidence="1">Uncharacterized protein</fullName>
    </submittedName>
</protein>
<organism evidence="1 2">
    <name type="scientific">Trichonephila clavata</name>
    <name type="common">Joro spider</name>
    <name type="synonym">Nephila clavata</name>
    <dbReference type="NCBI Taxonomy" id="2740835"/>
    <lineage>
        <taxon>Eukaryota</taxon>
        <taxon>Metazoa</taxon>
        <taxon>Ecdysozoa</taxon>
        <taxon>Arthropoda</taxon>
        <taxon>Chelicerata</taxon>
        <taxon>Arachnida</taxon>
        <taxon>Araneae</taxon>
        <taxon>Araneomorphae</taxon>
        <taxon>Entelegynae</taxon>
        <taxon>Araneoidea</taxon>
        <taxon>Nephilidae</taxon>
        <taxon>Trichonephila</taxon>
    </lineage>
</organism>
<evidence type="ECO:0000313" key="2">
    <source>
        <dbReference type="Proteomes" id="UP000887116"/>
    </source>
</evidence>
<dbReference type="AlphaFoldDB" id="A0A8X6I1M1"/>
<comment type="caution">
    <text evidence="1">The sequence shown here is derived from an EMBL/GenBank/DDBJ whole genome shotgun (WGS) entry which is preliminary data.</text>
</comment>
<reference evidence="1" key="1">
    <citation type="submission" date="2020-07" db="EMBL/GenBank/DDBJ databases">
        <title>Multicomponent nature underlies the extraordinary mechanical properties of spider dragline silk.</title>
        <authorList>
            <person name="Kono N."/>
            <person name="Nakamura H."/>
            <person name="Mori M."/>
            <person name="Yoshida Y."/>
            <person name="Ohtoshi R."/>
            <person name="Malay A.D."/>
            <person name="Moran D.A.P."/>
            <person name="Tomita M."/>
            <person name="Numata K."/>
            <person name="Arakawa K."/>
        </authorList>
    </citation>
    <scope>NUCLEOTIDE SEQUENCE</scope>
</reference>
<evidence type="ECO:0000313" key="1">
    <source>
        <dbReference type="EMBL" id="GFR32555.1"/>
    </source>
</evidence>
<keyword evidence="2" id="KW-1185">Reference proteome</keyword>
<accession>A0A8X6I1M1</accession>
<sequence>MISKKMPKELGGTQKYTYKFSLVDSEKKNYNFNHILRRLTNNLKECKKNVDNRIFWKMSNMYLVKRFFTFGIQKPTKNFVHIIEIGPVAMDIFYTFQELLPDTIPLSKEHEMNKATLQSNKIYYVPENVSYMLVARHICFFMFTLQLKEMLSLYEIYDISSICDEPVNFKPIKQEMVNKETGIYPSNIIVKDFYSSIIIGEPIIEEENTQIFIKKEIQ</sequence>
<dbReference type="EMBL" id="BMAO01019750">
    <property type="protein sequence ID" value="GFR32555.1"/>
    <property type="molecule type" value="Genomic_DNA"/>
</dbReference>
<name>A0A8X6I1M1_TRICU</name>
<dbReference type="OrthoDB" id="10422087at2759"/>
<proteinExistence type="predicted"/>
<dbReference type="Proteomes" id="UP000887116">
    <property type="component" value="Unassembled WGS sequence"/>
</dbReference>